<dbReference type="Gene3D" id="1.10.10.10">
    <property type="entry name" value="Winged helix-like DNA-binding domain superfamily/Winged helix DNA-binding domain"/>
    <property type="match status" value="1"/>
</dbReference>
<dbReference type="AlphaFoldDB" id="A0A419W372"/>
<dbReference type="Pfam" id="PF04542">
    <property type="entry name" value="Sigma70_r2"/>
    <property type="match status" value="1"/>
</dbReference>
<evidence type="ECO:0000259" key="7">
    <source>
        <dbReference type="Pfam" id="PF08281"/>
    </source>
</evidence>
<evidence type="ECO:0000256" key="5">
    <source>
        <dbReference type="ARBA" id="ARBA00023163"/>
    </source>
</evidence>
<evidence type="ECO:0000256" key="3">
    <source>
        <dbReference type="ARBA" id="ARBA00023082"/>
    </source>
</evidence>
<comment type="caution">
    <text evidence="8">The sequence shown here is derived from an EMBL/GenBank/DDBJ whole genome shotgun (WGS) entry which is preliminary data.</text>
</comment>
<evidence type="ECO:0000256" key="2">
    <source>
        <dbReference type="ARBA" id="ARBA00023015"/>
    </source>
</evidence>
<evidence type="ECO:0000256" key="1">
    <source>
        <dbReference type="ARBA" id="ARBA00010641"/>
    </source>
</evidence>
<dbReference type="EMBL" id="RAPN01000001">
    <property type="protein sequence ID" value="RKD89927.1"/>
    <property type="molecule type" value="Genomic_DNA"/>
</dbReference>
<evidence type="ECO:0000259" key="6">
    <source>
        <dbReference type="Pfam" id="PF04542"/>
    </source>
</evidence>
<dbReference type="PANTHER" id="PTHR43133">
    <property type="entry name" value="RNA POLYMERASE ECF-TYPE SIGMA FACTO"/>
    <property type="match status" value="1"/>
</dbReference>
<dbReference type="RefSeq" id="WP_120271370.1">
    <property type="nucleotide sequence ID" value="NZ_RAPN01000001.1"/>
</dbReference>
<name>A0A419W372_9BACT</name>
<dbReference type="GO" id="GO:0016987">
    <property type="term" value="F:sigma factor activity"/>
    <property type="evidence" value="ECO:0007669"/>
    <property type="project" value="UniProtKB-KW"/>
</dbReference>
<dbReference type="Gene3D" id="1.10.1740.10">
    <property type="match status" value="1"/>
</dbReference>
<keyword evidence="5" id="KW-0804">Transcription</keyword>
<dbReference type="InterPro" id="IPR013249">
    <property type="entry name" value="RNA_pol_sigma70_r4_t2"/>
</dbReference>
<dbReference type="Pfam" id="PF08281">
    <property type="entry name" value="Sigma70_r4_2"/>
    <property type="match status" value="1"/>
</dbReference>
<proteinExistence type="inferred from homology"/>
<feature type="domain" description="RNA polymerase sigma factor 70 region 4 type 2" evidence="7">
    <location>
        <begin position="135"/>
        <end position="187"/>
    </location>
</feature>
<dbReference type="SUPFAM" id="SSF88946">
    <property type="entry name" value="Sigma2 domain of RNA polymerase sigma factors"/>
    <property type="match status" value="1"/>
</dbReference>
<organism evidence="8 9">
    <name type="scientific">Mangrovibacterium diazotrophicum</name>
    <dbReference type="NCBI Taxonomy" id="1261403"/>
    <lineage>
        <taxon>Bacteria</taxon>
        <taxon>Pseudomonadati</taxon>
        <taxon>Bacteroidota</taxon>
        <taxon>Bacteroidia</taxon>
        <taxon>Marinilabiliales</taxon>
        <taxon>Prolixibacteraceae</taxon>
        <taxon>Mangrovibacterium</taxon>
    </lineage>
</organism>
<feature type="domain" description="RNA polymerase sigma-70 region 2" evidence="6">
    <location>
        <begin position="34"/>
        <end position="99"/>
    </location>
</feature>
<dbReference type="InterPro" id="IPR036388">
    <property type="entry name" value="WH-like_DNA-bd_sf"/>
</dbReference>
<dbReference type="GO" id="GO:0006352">
    <property type="term" value="P:DNA-templated transcription initiation"/>
    <property type="evidence" value="ECO:0007669"/>
    <property type="project" value="InterPro"/>
</dbReference>
<reference evidence="8 9" key="1">
    <citation type="submission" date="2018-09" db="EMBL/GenBank/DDBJ databases">
        <title>Genomic Encyclopedia of Archaeal and Bacterial Type Strains, Phase II (KMG-II): from individual species to whole genera.</title>
        <authorList>
            <person name="Goeker M."/>
        </authorList>
    </citation>
    <scope>NUCLEOTIDE SEQUENCE [LARGE SCALE GENOMIC DNA]</scope>
    <source>
        <strain evidence="8 9">DSM 27148</strain>
    </source>
</reference>
<protein>
    <submittedName>
        <fullName evidence="8">RNA polymerase sigma-70 factor (ECF subfamily)</fullName>
    </submittedName>
</protein>
<comment type="similarity">
    <text evidence="1">Belongs to the sigma-70 factor family. ECF subfamily.</text>
</comment>
<evidence type="ECO:0000256" key="4">
    <source>
        <dbReference type="ARBA" id="ARBA00023125"/>
    </source>
</evidence>
<dbReference type="PANTHER" id="PTHR43133:SF8">
    <property type="entry name" value="RNA POLYMERASE SIGMA FACTOR HI_1459-RELATED"/>
    <property type="match status" value="1"/>
</dbReference>
<dbReference type="InterPro" id="IPR013325">
    <property type="entry name" value="RNA_pol_sigma_r2"/>
</dbReference>
<dbReference type="CDD" id="cd06171">
    <property type="entry name" value="Sigma70_r4"/>
    <property type="match status" value="1"/>
</dbReference>
<dbReference type="InterPro" id="IPR014284">
    <property type="entry name" value="RNA_pol_sigma-70_dom"/>
</dbReference>
<dbReference type="InterPro" id="IPR039425">
    <property type="entry name" value="RNA_pol_sigma-70-like"/>
</dbReference>
<accession>A0A419W372</accession>
<dbReference type="GO" id="GO:0003677">
    <property type="term" value="F:DNA binding"/>
    <property type="evidence" value="ECO:0007669"/>
    <property type="project" value="UniProtKB-KW"/>
</dbReference>
<keyword evidence="9" id="KW-1185">Reference proteome</keyword>
<dbReference type="NCBIfam" id="TIGR02937">
    <property type="entry name" value="sigma70-ECF"/>
    <property type="match status" value="1"/>
</dbReference>
<evidence type="ECO:0000313" key="9">
    <source>
        <dbReference type="Proteomes" id="UP000283387"/>
    </source>
</evidence>
<evidence type="ECO:0000313" key="8">
    <source>
        <dbReference type="EMBL" id="RKD89927.1"/>
    </source>
</evidence>
<dbReference type="OrthoDB" id="1116873at2"/>
<keyword evidence="2" id="KW-0805">Transcription regulation</keyword>
<dbReference type="SUPFAM" id="SSF88659">
    <property type="entry name" value="Sigma3 and sigma4 domains of RNA polymerase sigma factors"/>
    <property type="match status" value="1"/>
</dbReference>
<sequence>MQLNPFHLKKKQPTDGQLLQDFRQSGDLDVLGDLYARYMDLVYGLCLKHFKNREDAKDAVIQIFEKLVDEIPKHDIKSFKSWLYVVSKNYCLMELRKAKTGQLRSLADEQELANFMEKAEEWHPIDDEPNKRNEEALKACIEKLKQQQKDCIELFYFENKSYREISAALELEEQKVKSYIQNGKRMLKICLESKQ</sequence>
<keyword evidence="4" id="KW-0238">DNA-binding</keyword>
<keyword evidence="3" id="KW-0731">Sigma factor</keyword>
<dbReference type="InterPro" id="IPR007627">
    <property type="entry name" value="RNA_pol_sigma70_r2"/>
</dbReference>
<gene>
    <name evidence="8" type="ORF">BC643_0261</name>
</gene>
<dbReference type="Proteomes" id="UP000283387">
    <property type="component" value="Unassembled WGS sequence"/>
</dbReference>
<dbReference type="InterPro" id="IPR013324">
    <property type="entry name" value="RNA_pol_sigma_r3/r4-like"/>
</dbReference>